<comment type="caution">
    <text evidence="15">The sequence shown here is derived from an EMBL/GenBank/DDBJ whole genome shotgun (WGS) entry which is preliminary data.</text>
</comment>
<dbReference type="SMART" id="SM00408">
    <property type="entry name" value="IGc2"/>
    <property type="match status" value="2"/>
</dbReference>
<name>A0A401PBW8_SCYTO</name>
<evidence type="ECO:0000259" key="14">
    <source>
        <dbReference type="PROSITE" id="PS50835"/>
    </source>
</evidence>
<accession>A0A401PBW8</accession>
<evidence type="ECO:0000256" key="1">
    <source>
        <dbReference type="ARBA" id="ARBA00004251"/>
    </source>
</evidence>
<dbReference type="SMART" id="SM00409">
    <property type="entry name" value="IG"/>
    <property type="match status" value="2"/>
</dbReference>
<proteinExistence type="inferred from homology"/>
<dbReference type="FunFam" id="2.60.40.10:FF:000342">
    <property type="entry name" value="Junctional adhesion molecule A"/>
    <property type="match status" value="1"/>
</dbReference>
<evidence type="ECO:0000256" key="13">
    <source>
        <dbReference type="SAM" id="Phobius"/>
    </source>
</evidence>
<dbReference type="PROSITE" id="PS50835">
    <property type="entry name" value="IG_LIKE"/>
    <property type="match status" value="2"/>
</dbReference>
<dbReference type="GO" id="GO:0007159">
    <property type="term" value="P:leukocyte cell-cell adhesion"/>
    <property type="evidence" value="ECO:0007669"/>
    <property type="project" value="TreeGrafter"/>
</dbReference>
<evidence type="ECO:0000313" key="15">
    <source>
        <dbReference type="EMBL" id="GCB70599.1"/>
    </source>
</evidence>
<dbReference type="InterPro" id="IPR036179">
    <property type="entry name" value="Ig-like_dom_sf"/>
</dbReference>
<dbReference type="GO" id="GO:0005923">
    <property type="term" value="C:bicellular tight junction"/>
    <property type="evidence" value="ECO:0007669"/>
    <property type="project" value="UniProtKB-SubCell"/>
</dbReference>
<evidence type="ECO:0000256" key="12">
    <source>
        <dbReference type="ARBA" id="ARBA00023319"/>
    </source>
</evidence>
<dbReference type="SMART" id="SM00406">
    <property type="entry name" value="IGv"/>
    <property type="match status" value="1"/>
</dbReference>
<dbReference type="GO" id="GO:0009986">
    <property type="term" value="C:cell surface"/>
    <property type="evidence" value="ECO:0007669"/>
    <property type="project" value="TreeGrafter"/>
</dbReference>
<comment type="subcellular location">
    <subcellularLocation>
        <location evidence="2">Cell junction</location>
        <location evidence="2">Tight junction</location>
    </subcellularLocation>
    <subcellularLocation>
        <location evidence="1">Cell membrane</location>
        <topology evidence="1">Single-pass type I membrane protein</topology>
    </subcellularLocation>
</comment>
<evidence type="ECO:0000256" key="5">
    <source>
        <dbReference type="ARBA" id="ARBA00022475"/>
    </source>
</evidence>
<dbReference type="Pfam" id="PF13927">
    <property type="entry name" value="Ig_3"/>
    <property type="match status" value="1"/>
</dbReference>
<dbReference type="GO" id="GO:0098636">
    <property type="term" value="C:protein complex involved in cell adhesion"/>
    <property type="evidence" value="ECO:0007669"/>
    <property type="project" value="TreeGrafter"/>
</dbReference>
<dbReference type="SUPFAM" id="SSF48726">
    <property type="entry name" value="Immunoglobulin"/>
    <property type="match status" value="2"/>
</dbReference>
<evidence type="ECO:0000256" key="10">
    <source>
        <dbReference type="ARBA" id="ARBA00023136"/>
    </source>
</evidence>
<keyword evidence="5" id="KW-1003">Cell membrane</keyword>
<evidence type="ECO:0000256" key="9">
    <source>
        <dbReference type="ARBA" id="ARBA00022989"/>
    </source>
</evidence>
<feature type="domain" description="Ig-like" evidence="14">
    <location>
        <begin position="11"/>
        <end position="107"/>
    </location>
</feature>
<gene>
    <name evidence="15" type="ORF">scyTo_0005720</name>
</gene>
<keyword evidence="9 13" id="KW-1133">Transmembrane helix</keyword>
<dbReference type="PANTHER" id="PTHR44663:SF2">
    <property type="entry name" value="JUNCTIONAL ADHESION MOLECULE B"/>
    <property type="match status" value="1"/>
</dbReference>
<dbReference type="GO" id="GO:0005886">
    <property type="term" value="C:plasma membrane"/>
    <property type="evidence" value="ECO:0007669"/>
    <property type="project" value="UniProtKB-SubCell"/>
</dbReference>
<keyword evidence="6 13" id="KW-0812">Transmembrane</keyword>
<dbReference type="InterPro" id="IPR013106">
    <property type="entry name" value="Ig_V-set"/>
</dbReference>
<keyword evidence="8" id="KW-0965">Cell junction</keyword>
<feature type="transmembrane region" description="Helical" evidence="13">
    <location>
        <begin position="223"/>
        <end position="247"/>
    </location>
</feature>
<dbReference type="Pfam" id="PF07686">
    <property type="entry name" value="V-set"/>
    <property type="match status" value="1"/>
</dbReference>
<dbReference type="InterPro" id="IPR007110">
    <property type="entry name" value="Ig-like_dom"/>
</dbReference>
<keyword evidence="4" id="KW-0796">Tight junction</keyword>
<dbReference type="InterPro" id="IPR003598">
    <property type="entry name" value="Ig_sub2"/>
</dbReference>
<keyword evidence="12" id="KW-0393">Immunoglobulin domain</keyword>
<dbReference type="Proteomes" id="UP000288216">
    <property type="component" value="Unassembled WGS sequence"/>
</dbReference>
<organism evidence="15 16">
    <name type="scientific">Scyliorhinus torazame</name>
    <name type="common">Cloudy catshark</name>
    <name type="synonym">Catulus torazame</name>
    <dbReference type="NCBI Taxonomy" id="75743"/>
    <lineage>
        <taxon>Eukaryota</taxon>
        <taxon>Metazoa</taxon>
        <taxon>Chordata</taxon>
        <taxon>Craniata</taxon>
        <taxon>Vertebrata</taxon>
        <taxon>Chondrichthyes</taxon>
        <taxon>Elasmobranchii</taxon>
        <taxon>Galeomorphii</taxon>
        <taxon>Galeoidea</taxon>
        <taxon>Carcharhiniformes</taxon>
        <taxon>Scyliorhinidae</taxon>
        <taxon>Scyliorhinus</taxon>
    </lineage>
</organism>
<keyword evidence="11" id="KW-1015">Disulfide bond</keyword>
<keyword evidence="7" id="KW-0732">Signal</keyword>
<dbReference type="EMBL" id="BFAA01001827">
    <property type="protein sequence ID" value="GCB70599.1"/>
    <property type="molecule type" value="Genomic_DNA"/>
</dbReference>
<evidence type="ECO:0000256" key="8">
    <source>
        <dbReference type="ARBA" id="ARBA00022949"/>
    </source>
</evidence>
<dbReference type="InterPro" id="IPR013783">
    <property type="entry name" value="Ig-like_fold"/>
</dbReference>
<dbReference type="InterPro" id="IPR042625">
    <property type="entry name" value="JAM2"/>
</dbReference>
<evidence type="ECO:0000256" key="6">
    <source>
        <dbReference type="ARBA" id="ARBA00022692"/>
    </source>
</evidence>
<dbReference type="Gene3D" id="2.60.40.10">
    <property type="entry name" value="Immunoglobulins"/>
    <property type="match status" value="2"/>
</dbReference>
<dbReference type="STRING" id="75743.A0A401PBW8"/>
<evidence type="ECO:0000256" key="7">
    <source>
        <dbReference type="ARBA" id="ARBA00022729"/>
    </source>
</evidence>
<keyword evidence="10 13" id="KW-0472">Membrane</keyword>
<dbReference type="InterPro" id="IPR003599">
    <property type="entry name" value="Ig_sub"/>
</dbReference>
<evidence type="ECO:0000256" key="11">
    <source>
        <dbReference type="ARBA" id="ARBA00023157"/>
    </source>
</evidence>
<evidence type="ECO:0000256" key="2">
    <source>
        <dbReference type="ARBA" id="ARBA00004435"/>
    </source>
</evidence>
<protein>
    <recommendedName>
        <fullName evidence="14">Ig-like domain-containing protein</fullName>
    </recommendedName>
</protein>
<dbReference type="OrthoDB" id="10015491at2759"/>
<keyword evidence="16" id="KW-1185">Reference proteome</keyword>
<dbReference type="PANTHER" id="PTHR44663">
    <property type="entry name" value="JUNCTIONAL ADHESION MOLECULE B"/>
    <property type="match status" value="1"/>
</dbReference>
<evidence type="ECO:0000256" key="4">
    <source>
        <dbReference type="ARBA" id="ARBA00022427"/>
    </source>
</evidence>
<evidence type="ECO:0000256" key="3">
    <source>
        <dbReference type="ARBA" id="ARBA00008637"/>
    </source>
</evidence>
<comment type="similarity">
    <text evidence="3">Belongs to the immunoglobulin superfamily.</text>
</comment>
<dbReference type="OMA" id="APEYVWF"/>
<feature type="domain" description="Ig-like" evidence="14">
    <location>
        <begin position="119"/>
        <end position="219"/>
    </location>
</feature>
<reference evidence="15 16" key="1">
    <citation type="journal article" date="2018" name="Nat. Ecol. Evol.">
        <title>Shark genomes provide insights into elasmobranch evolution and the origin of vertebrates.</title>
        <authorList>
            <person name="Hara Y"/>
            <person name="Yamaguchi K"/>
            <person name="Onimaru K"/>
            <person name="Kadota M"/>
            <person name="Koyanagi M"/>
            <person name="Keeley SD"/>
            <person name="Tatsumi K"/>
            <person name="Tanaka K"/>
            <person name="Motone F"/>
            <person name="Kageyama Y"/>
            <person name="Nozu R"/>
            <person name="Adachi N"/>
            <person name="Nishimura O"/>
            <person name="Nakagawa R"/>
            <person name="Tanegashima C"/>
            <person name="Kiyatake I"/>
            <person name="Matsumoto R"/>
            <person name="Murakumo K"/>
            <person name="Nishida K"/>
            <person name="Terakita A"/>
            <person name="Kuratani S"/>
            <person name="Sato K"/>
            <person name="Hyodo S Kuraku.S."/>
        </authorList>
    </citation>
    <scope>NUCLEOTIDE SEQUENCE [LARGE SCALE GENOMIC DNA]</scope>
</reference>
<dbReference type="AlphaFoldDB" id="A0A401PBW8"/>
<sequence length="284" mass="31620">MVQKQQVYQSHGVTITSLHRNVEVKEFETAQLSCIYQVERDNNARLEWKKIVGNHVSFVYFNGLLMEKYKGRVEMSGSSIRLRDVTREDMATYRCEVAAAGDEVDFAEIDIKLSVLVPPAVPTCKVPSSAMSGSRVVLTCKESDGSPPSDYTWFKDNKRLLERPAKDLAYINTSYTVNQKTGVLTFNPVKKTNSGSYHCEAKNKAGGPKECSAQYMQINDLDVGAIVITVIIIASVLSLCGFGMYYAHRKGYLGNSRPSKGKGTNHTTVPPVKEDFKHTKSFII</sequence>
<evidence type="ECO:0000313" key="16">
    <source>
        <dbReference type="Proteomes" id="UP000288216"/>
    </source>
</evidence>